<evidence type="ECO:0000313" key="4">
    <source>
        <dbReference type="EMBL" id="JAG32880.1"/>
    </source>
</evidence>
<feature type="region of interest" description="Disordered" evidence="1">
    <location>
        <begin position="117"/>
        <end position="248"/>
    </location>
</feature>
<evidence type="ECO:0000256" key="2">
    <source>
        <dbReference type="SAM" id="Phobius"/>
    </source>
</evidence>
<sequence length="472" mass="51050">EAGPASFPTFTIFTPLIMKVAAVLLFIVGHACARPDFGTERKYEPQDVQAQQINAESDTASLPSIPLPNAAVPVLMYFPEYNAILVPAESISPDYLPSTKRRKPIRGLVKLIKERMEGANTSGESSENASVASQSTRSGLSTDSETTAGNATENESGEEVVNVPKPNRPIQKPDDFLSEEEPVPTTTVQPQLLSQEHQEQSQSLQQQNENPQPLQGSEKFFQRPFFGSPAQTSSEIGQGGAPAPFNNRPNRPFFGTPVQTAPEIGQDGVPVPSNNRPTLVSFLPPQVTSYFQSPPKLPFSSFLENRFPTFFSPVVAPRNPYIHYYTKTPTSEAFYYNSLHPTMRQAAYSDAVQSEISDYVNQVQQSILQEQEISTPSSSNSAMMVASVPMGKNQATSLLLRPVAKAVAGPKGVAVASPVAKAVLRKGEKVDIDFDPDAVAIAGPGGQAHAHPKLIISYTNEKSDESSENSSS</sequence>
<evidence type="ECO:0000256" key="1">
    <source>
        <dbReference type="SAM" id="MobiDB-lite"/>
    </source>
</evidence>
<dbReference type="AlphaFoldDB" id="A0A0A9YTH9"/>
<evidence type="ECO:0000259" key="3">
    <source>
        <dbReference type="Pfam" id="PF15999"/>
    </source>
</evidence>
<feature type="compositionally biased region" description="Polar residues" evidence="1">
    <location>
        <begin position="119"/>
        <end position="154"/>
    </location>
</feature>
<keyword evidence="2" id="KW-0472">Membrane</keyword>
<dbReference type="InterPro" id="IPR031942">
    <property type="entry name" value="DUF4774"/>
</dbReference>
<reference evidence="4" key="2">
    <citation type="submission" date="2014-07" db="EMBL/GenBank/DDBJ databases">
        <authorList>
            <person name="Hull J."/>
        </authorList>
    </citation>
    <scope>NUCLEOTIDE SEQUENCE</scope>
</reference>
<name>A0A0A9YTH9_LYGHE</name>
<keyword evidence="2" id="KW-0812">Transmembrane</keyword>
<feature type="non-terminal residue" evidence="4">
    <location>
        <position position="1"/>
    </location>
</feature>
<feature type="domain" description="DUF4774" evidence="3">
    <location>
        <begin position="396"/>
        <end position="452"/>
    </location>
</feature>
<organism evidence="4">
    <name type="scientific">Lygus hesperus</name>
    <name type="common">Western plant bug</name>
    <dbReference type="NCBI Taxonomy" id="30085"/>
    <lineage>
        <taxon>Eukaryota</taxon>
        <taxon>Metazoa</taxon>
        <taxon>Ecdysozoa</taxon>
        <taxon>Arthropoda</taxon>
        <taxon>Hexapoda</taxon>
        <taxon>Insecta</taxon>
        <taxon>Pterygota</taxon>
        <taxon>Neoptera</taxon>
        <taxon>Paraneoptera</taxon>
        <taxon>Hemiptera</taxon>
        <taxon>Heteroptera</taxon>
        <taxon>Panheteroptera</taxon>
        <taxon>Cimicomorpha</taxon>
        <taxon>Miridae</taxon>
        <taxon>Mirini</taxon>
        <taxon>Lygus</taxon>
    </lineage>
</organism>
<gene>
    <name evidence="4" type="ORF">CM83_51659</name>
</gene>
<dbReference type="EMBL" id="GBHO01010724">
    <property type="protein sequence ID" value="JAG32880.1"/>
    <property type="molecule type" value="Transcribed_RNA"/>
</dbReference>
<dbReference type="Pfam" id="PF15999">
    <property type="entry name" value="DUF4774"/>
    <property type="match status" value="1"/>
</dbReference>
<protein>
    <recommendedName>
        <fullName evidence="3">DUF4774 domain-containing protein</fullName>
    </recommendedName>
</protein>
<feature type="compositionally biased region" description="Low complexity" evidence="1">
    <location>
        <begin position="189"/>
        <end position="215"/>
    </location>
</feature>
<feature type="transmembrane region" description="Helical" evidence="2">
    <location>
        <begin position="12"/>
        <end position="33"/>
    </location>
</feature>
<accession>A0A0A9YTH9</accession>
<proteinExistence type="predicted"/>
<reference evidence="4" key="1">
    <citation type="journal article" date="2014" name="PLoS ONE">
        <title>Transcriptome-Based Identification of ABC Transporters in the Western Tarnished Plant Bug Lygus hesperus.</title>
        <authorList>
            <person name="Hull J.J."/>
            <person name="Chaney K."/>
            <person name="Geib S.M."/>
            <person name="Fabrick J.A."/>
            <person name="Brent C.S."/>
            <person name="Walsh D."/>
            <person name="Lavine L.C."/>
        </authorList>
    </citation>
    <scope>NUCLEOTIDE SEQUENCE</scope>
</reference>
<keyword evidence="2" id="KW-1133">Transmembrane helix</keyword>